<evidence type="ECO:0000313" key="1">
    <source>
        <dbReference type="EMBL" id="EFP83207.1"/>
    </source>
</evidence>
<gene>
    <name evidence="1" type="ORF">PGTG_09160</name>
</gene>
<proteinExistence type="predicted"/>
<dbReference type="GeneID" id="10544920"/>
<evidence type="ECO:0000313" key="2">
    <source>
        <dbReference type="Proteomes" id="UP000008783"/>
    </source>
</evidence>
<dbReference type="InParanoid" id="E3KFS2"/>
<dbReference type="KEGG" id="pgr:PGTG_09160"/>
<keyword evidence="2" id="KW-1185">Reference proteome</keyword>
<dbReference type="EMBL" id="DS178285">
    <property type="protein sequence ID" value="EFP83207.1"/>
    <property type="molecule type" value="Genomic_DNA"/>
</dbReference>
<dbReference type="VEuPathDB" id="FungiDB:PGTG_09160"/>
<reference evidence="2" key="2">
    <citation type="journal article" date="2011" name="Proc. Natl. Acad. Sci. U.S.A.">
        <title>Obligate biotrophy features unraveled by the genomic analysis of rust fungi.</title>
        <authorList>
            <person name="Duplessis S."/>
            <person name="Cuomo C.A."/>
            <person name="Lin Y.-C."/>
            <person name="Aerts A."/>
            <person name="Tisserant E."/>
            <person name="Veneault-Fourrey C."/>
            <person name="Joly D.L."/>
            <person name="Hacquard S."/>
            <person name="Amselem J."/>
            <person name="Cantarel B.L."/>
            <person name="Chiu R."/>
            <person name="Coutinho P.M."/>
            <person name="Feau N."/>
            <person name="Field M."/>
            <person name="Frey P."/>
            <person name="Gelhaye E."/>
            <person name="Goldberg J."/>
            <person name="Grabherr M.G."/>
            <person name="Kodira C.D."/>
            <person name="Kohler A."/>
            <person name="Kuees U."/>
            <person name="Lindquist E.A."/>
            <person name="Lucas S.M."/>
            <person name="Mago R."/>
            <person name="Mauceli E."/>
            <person name="Morin E."/>
            <person name="Murat C."/>
            <person name="Pangilinan J.L."/>
            <person name="Park R."/>
            <person name="Pearson M."/>
            <person name="Quesneville H."/>
            <person name="Rouhier N."/>
            <person name="Sakthikumar S."/>
            <person name="Salamov A.A."/>
            <person name="Schmutz J."/>
            <person name="Selles B."/>
            <person name="Shapiro H."/>
            <person name="Tanguay P."/>
            <person name="Tuskan G.A."/>
            <person name="Henrissat B."/>
            <person name="Van de Peer Y."/>
            <person name="Rouze P."/>
            <person name="Ellis J.G."/>
            <person name="Dodds P.N."/>
            <person name="Schein J.E."/>
            <person name="Zhong S."/>
            <person name="Hamelin R.C."/>
            <person name="Grigoriev I.V."/>
            <person name="Szabo L.J."/>
            <person name="Martin F."/>
        </authorList>
    </citation>
    <scope>NUCLEOTIDE SEQUENCE [LARGE SCALE GENOMIC DNA]</scope>
    <source>
        <strain evidence="2">CRL 75-36-700-3 / race SCCL</strain>
    </source>
</reference>
<dbReference type="HOGENOM" id="CLU_1807168_0_0_1"/>
<protein>
    <submittedName>
        <fullName evidence="1">Uncharacterized protein</fullName>
    </submittedName>
</protein>
<organism evidence="1 2">
    <name type="scientific">Puccinia graminis f. sp. tritici (strain CRL 75-36-700-3 / race SCCL)</name>
    <name type="common">Black stem rust fungus</name>
    <dbReference type="NCBI Taxonomy" id="418459"/>
    <lineage>
        <taxon>Eukaryota</taxon>
        <taxon>Fungi</taxon>
        <taxon>Dikarya</taxon>
        <taxon>Basidiomycota</taxon>
        <taxon>Pucciniomycotina</taxon>
        <taxon>Pucciniomycetes</taxon>
        <taxon>Pucciniales</taxon>
        <taxon>Pucciniaceae</taxon>
        <taxon>Puccinia</taxon>
    </lineage>
</organism>
<dbReference type="AlphaFoldDB" id="E3KFS2"/>
<reference key="1">
    <citation type="submission" date="2007-01" db="EMBL/GenBank/DDBJ databases">
        <title>The Genome Sequence of Puccinia graminis f. sp. tritici Strain CRL 75-36-700-3.</title>
        <authorList>
            <consortium name="The Broad Institute Genome Sequencing Platform"/>
            <person name="Birren B."/>
            <person name="Lander E."/>
            <person name="Galagan J."/>
            <person name="Nusbaum C."/>
            <person name="Devon K."/>
            <person name="Cuomo C."/>
            <person name="Jaffe D."/>
            <person name="Butler J."/>
            <person name="Alvarez P."/>
            <person name="Gnerre S."/>
            <person name="Grabherr M."/>
            <person name="Mauceli E."/>
            <person name="Brockman W."/>
            <person name="Young S."/>
            <person name="LaButti K."/>
            <person name="Sykes S."/>
            <person name="DeCaprio D."/>
            <person name="Crawford M."/>
            <person name="Koehrsen M."/>
            <person name="Engels R."/>
            <person name="Montgomery P."/>
            <person name="Pearson M."/>
            <person name="Howarth C."/>
            <person name="Larson L."/>
            <person name="White J."/>
            <person name="Zeng Q."/>
            <person name="Kodira C."/>
            <person name="Yandava C."/>
            <person name="Alvarado L."/>
            <person name="O'Leary S."/>
            <person name="Szabo L."/>
            <person name="Dean R."/>
            <person name="Schein J."/>
        </authorList>
    </citation>
    <scope>NUCLEOTIDE SEQUENCE</scope>
    <source>
        <strain>CRL 75-36-700-3</strain>
    </source>
</reference>
<sequence>MTNSSYIVVEYAQLYRDNSSLNNANSFGTFHILSGRPQGRGECVCLRMTLIPYTSLHLESDNELSPAGCFHWLLSKSELYWIPANRNCPQRTSDFYSFYFLRDLITSALVSCFQRLFSYFILPAMPVDEDEYEPENYKELNHN</sequence>
<dbReference type="RefSeq" id="XP_003327626.1">
    <property type="nucleotide sequence ID" value="XM_003327578.1"/>
</dbReference>
<accession>E3KFS2</accession>
<dbReference type="Proteomes" id="UP000008783">
    <property type="component" value="Unassembled WGS sequence"/>
</dbReference>
<name>E3KFS2_PUCGT</name>